<dbReference type="InterPro" id="IPR036259">
    <property type="entry name" value="MFS_trans_sf"/>
</dbReference>
<dbReference type="PIRSF" id="PIRSF002808">
    <property type="entry name" value="Hexose_phosphate_transp"/>
    <property type="match status" value="1"/>
</dbReference>
<evidence type="ECO:0000256" key="7">
    <source>
        <dbReference type="ARBA" id="ARBA00023136"/>
    </source>
</evidence>
<evidence type="ECO:0000256" key="3">
    <source>
        <dbReference type="ARBA" id="ARBA00022448"/>
    </source>
</evidence>
<dbReference type="PANTHER" id="PTHR43184">
    <property type="entry name" value="MAJOR FACILITATOR SUPERFAMILY TRANSPORTER 16, ISOFORM B"/>
    <property type="match status" value="1"/>
</dbReference>
<sequence length="560" mass="61058">MPQLPLLIQALHSLPITIRNRVVWYQYFILFFTFVCYTTYHLSRKPISVVKSVLHQNCTEVAVKKHFVITDKNNTFCSWAPFDKGDYTELLGSLEYAYLFAYAIGMLVSGHIAERVNLRHYLGIGMLLSGLTTAMFGFGYYLQIHRIEYYIFVQIFGGLVQATGWPSVVACVGHWFGKGRRGFIMGVWNSHTSAGNILGSVIAGLFVSSSWGLSFIVPGAIIFAVGCFCLLLLIPYPTDVGLPSPHDNDLDIMVQSVTPSTLDITEYAPNTHDRQWFDSPDSEQQQTSSLSASPVGATPPSRASSSVNQRMPAADTDPLLPRHSTLTESTASSDMGSRKAISLLGAVRIPGVIEYSLCLFFAKLVSYTFLYWLPNYIKHSSGLNPEESAFLSTLFDVGGIVGGVLAGVVSDVTGRRALTCMMMLLLAAPMLFVYEKFGDTSLFNSIVLLLITGGLVNGPYALITTAVSADLGTSVKGDSKALATVTAIIDGTGSMGAALGPLLTGLIVNTGWQNVFYMLMTADLLALLLLCRMGLSEINECRHQRTEPAYEDLARESTRS</sequence>
<keyword evidence="5" id="KW-0812">Transmembrane</keyword>
<keyword evidence="3" id="KW-0813">Transport</keyword>
<dbReference type="GO" id="GO:0061513">
    <property type="term" value="F:glucose 6-phosphate:phosphate antiporter activity"/>
    <property type="evidence" value="ECO:0007669"/>
    <property type="project" value="TreeGrafter"/>
</dbReference>
<dbReference type="SUPFAM" id="SSF103473">
    <property type="entry name" value="MFS general substrate transporter"/>
    <property type="match status" value="1"/>
</dbReference>
<dbReference type="AlphaFoldDB" id="A0A1I8J816"/>
<comment type="similarity">
    <text evidence="2">Belongs to the major facilitator superfamily. Organophosphate:Pi antiporter (OPA) (TC 2.A.1.4) family.</text>
</comment>
<evidence type="ECO:0000256" key="2">
    <source>
        <dbReference type="ARBA" id="ARBA00009598"/>
    </source>
</evidence>
<reference evidence="11" key="1">
    <citation type="submission" date="2016-11" db="UniProtKB">
        <authorList>
            <consortium name="WormBaseParasite"/>
        </authorList>
    </citation>
    <scope>IDENTIFICATION</scope>
</reference>
<dbReference type="Pfam" id="PF07690">
    <property type="entry name" value="MFS_1"/>
    <property type="match status" value="2"/>
</dbReference>
<dbReference type="STRING" id="282301.A0A1I8J816"/>
<keyword evidence="7" id="KW-0472">Membrane</keyword>
<keyword evidence="6" id="KW-1133">Transmembrane helix</keyword>
<evidence type="ECO:0000313" key="11">
    <source>
        <dbReference type="WBParaSite" id="maker-uti_cns_0046148-snap-gene-1.5-mRNA-1"/>
    </source>
</evidence>
<keyword evidence="4" id="KW-0762">Sugar transport</keyword>
<protein>
    <recommendedName>
        <fullName evidence="8">Sugar phosphate exchanger 3</fullName>
    </recommendedName>
    <alternativeName>
        <fullName evidence="9">Solute carrier family 37 member 3</fullName>
    </alternativeName>
</protein>
<evidence type="ECO:0000256" key="1">
    <source>
        <dbReference type="ARBA" id="ARBA00004141"/>
    </source>
</evidence>
<dbReference type="PANTHER" id="PTHR43184:SF12">
    <property type="entry name" value="SUGAR PHOSPHATE EXCHANGER 3"/>
    <property type="match status" value="1"/>
</dbReference>
<dbReference type="OrthoDB" id="3639251at2759"/>
<dbReference type="PROSITE" id="PS50850">
    <property type="entry name" value="MFS"/>
    <property type="match status" value="1"/>
</dbReference>
<evidence type="ECO:0000256" key="4">
    <source>
        <dbReference type="ARBA" id="ARBA00022597"/>
    </source>
</evidence>
<dbReference type="FunFam" id="1.20.1250.20:FF:000028">
    <property type="entry name" value="Sugar phosphate exchanger 3 isoform 1"/>
    <property type="match status" value="1"/>
</dbReference>
<dbReference type="Proteomes" id="UP000095280">
    <property type="component" value="Unplaced"/>
</dbReference>
<accession>A0A1I8J816</accession>
<evidence type="ECO:0000256" key="8">
    <source>
        <dbReference type="ARBA" id="ARBA00041091"/>
    </source>
</evidence>
<dbReference type="GO" id="GO:0035435">
    <property type="term" value="P:phosphate ion transmembrane transport"/>
    <property type="evidence" value="ECO:0007669"/>
    <property type="project" value="TreeGrafter"/>
</dbReference>
<dbReference type="InterPro" id="IPR020846">
    <property type="entry name" value="MFS_dom"/>
</dbReference>
<keyword evidence="10" id="KW-1185">Reference proteome</keyword>
<dbReference type="Gene3D" id="1.20.1250.20">
    <property type="entry name" value="MFS general substrate transporter like domains"/>
    <property type="match status" value="2"/>
</dbReference>
<comment type="subcellular location">
    <subcellularLocation>
        <location evidence="1">Membrane</location>
        <topology evidence="1">Multi-pass membrane protein</topology>
    </subcellularLocation>
</comment>
<evidence type="ECO:0000256" key="9">
    <source>
        <dbReference type="ARBA" id="ARBA00042039"/>
    </source>
</evidence>
<dbReference type="WBParaSite" id="maker-uti_cns_0046148-snap-gene-1.5-mRNA-1">
    <property type="protein sequence ID" value="maker-uti_cns_0046148-snap-gene-1.5-mRNA-1"/>
    <property type="gene ID" value="maker-uti_cns_0046148-snap-gene-1.5"/>
</dbReference>
<name>A0A1I8J816_9PLAT</name>
<dbReference type="InterPro" id="IPR000849">
    <property type="entry name" value="Sugar_P_transporter"/>
</dbReference>
<dbReference type="GO" id="GO:0005789">
    <property type="term" value="C:endoplasmic reticulum membrane"/>
    <property type="evidence" value="ECO:0007669"/>
    <property type="project" value="TreeGrafter"/>
</dbReference>
<evidence type="ECO:0000313" key="10">
    <source>
        <dbReference type="Proteomes" id="UP000095280"/>
    </source>
</evidence>
<evidence type="ECO:0000256" key="6">
    <source>
        <dbReference type="ARBA" id="ARBA00022989"/>
    </source>
</evidence>
<proteinExistence type="inferred from homology"/>
<evidence type="ECO:0000256" key="5">
    <source>
        <dbReference type="ARBA" id="ARBA00022692"/>
    </source>
</evidence>
<organism evidence="10 11">
    <name type="scientific">Macrostomum lignano</name>
    <dbReference type="NCBI Taxonomy" id="282301"/>
    <lineage>
        <taxon>Eukaryota</taxon>
        <taxon>Metazoa</taxon>
        <taxon>Spiralia</taxon>
        <taxon>Lophotrochozoa</taxon>
        <taxon>Platyhelminthes</taxon>
        <taxon>Rhabditophora</taxon>
        <taxon>Macrostomorpha</taxon>
        <taxon>Macrostomida</taxon>
        <taxon>Macrostomidae</taxon>
        <taxon>Macrostomum</taxon>
    </lineage>
</organism>
<dbReference type="InterPro" id="IPR011701">
    <property type="entry name" value="MFS"/>
</dbReference>